<evidence type="ECO:0000256" key="1">
    <source>
        <dbReference type="SAM" id="Phobius"/>
    </source>
</evidence>
<feature type="transmembrane region" description="Helical" evidence="1">
    <location>
        <begin position="58"/>
        <end position="78"/>
    </location>
</feature>
<dbReference type="EMBL" id="JACHVC010000013">
    <property type="protein sequence ID" value="MBC2607447.1"/>
    <property type="molecule type" value="Genomic_DNA"/>
</dbReference>
<dbReference type="GO" id="GO:0140359">
    <property type="term" value="F:ABC-type transporter activity"/>
    <property type="evidence" value="ECO:0007669"/>
    <property type="project" value="InterPro"/>
</dbReference>
<evidence type="ECO:0000313" key="3">
    <source>
        <dbReference type="Proteomes" id="UP000526501"/>
    </source>
</evidence>
<keyword evidence="3" id="KW-1185">Reference proteome</keyword>
<organism evidence="2 3">
    <name type="scientific">Pelagicoccus albus</name>
    <dbReference type="NCBI Taxonomy" id="415222"/>
    <lineage>
        <taxon>Bacteria</taxon>
        <taxon>Pseudomonadati</taxon>
        <taxon>Verrucomicrobiota</taxon>
        <taxon>Opitutia</taxon>
        <taxon>Puniceicoccales</taxon>
        <taxon>Pelagicoccaceae</taxon>
        <taxon>Pelagicoccus</taxon>
    </lineage>
</organism>
<evidence type="ECO:0000313" key="2">
    <source>
        <dbReference type="EMBL" id="MBC2607447.1"/>
    </source>
</evidence>
<feature type="transmembrane region" description="Helical" evidence="1">
    <location>
        <begin position="145"/>
        <end position="165"/>
    </location>
</feature>
<dbReference type="AlphaFoldDB" id="A0A7X1EB57"/>
<dbReference type="Pfam" id="PF12730">
    <property type="entry name" value="ABC2_membrane_4"/>
    <property type="match status" value="1"/>
</dbReference>
<gene>
    <name evidence="2" type="ORF">H5P27_15445</name>
</gene>
<feature type="transmembrane region" description="Helical" evidence="1">
    <location>
        <begin position="30"/>
        <end position="52"/>
    </location>
</feature>
<feature type="transmembrane region" description="Helical" evidence="1">
    <location>
        <begin position="106"/>
        <end position="139"/>
    </location>
</feature>
<keyword evidence="1" id="KW-0812">Transmembrane</keyword>
<feature type="transmembrane region" description="Helical" evidence="1">
    <location>
        <begin position="220"/>
        <end position="240"/>
    </location>
</feature>
<keyword evidence="1" id="KW-1133">Transmembrane helix</keyword>
<keyword evidence="1" id="KW-0472">Membrane</keyword>
<protein>
    <submittedName>
        <fullName evidence="2">ABC transporter permease</fullName>
    </submittedName>
</protein>
<proteinExistence type="predicted"/>
<accession>A0A7X1EB57</accession>
<dbReference type="Proteomes" id="UP000526501">
    <property type="component" value="Unassembled WGS sequence"/>
</dbReference>
<sequence length="252" mass="26621">MNGSTNAKASFGAIRGLVFIKIRELTTPFALARSGAVFGIALVLLGLLAWGSDDFSERYLGLIRGVFALTFLPIFCLTKGGETLRSEMKDGTIEYLWTRPVGKVELFFGFYLSSLLGCFAIIYPALLGISLVGLIQGAIGVSSLLLLWVTVTAVVASFAAISGAISSFTSKFVVFGIFYYSFVELGLGAIPNGVQRLAISYHAEQLLYGLDGSSFLDGTALGYILATGALGLAVGASLFAKSKYVVGGEKES</sequence>
<feature type="transmembrane region" description="Helical" evidence="1">
    <location>
        <begin position="172"/>
        <end position="190"/>
    </location>
</feature>
<comment type="caution">
    <text evidence="2">The sequence shown here is derived from an EMBL/GenBank/DDBJ whole genome shotgun (WGS) entry which is preliminary data.</text>
</comment>
<name>A0A7X1EB57_9BACT</name>
<dbReference type="RefSeq" id="WP_185661336.1">
    <property type="nucleotide sequence ID" value="NZ_CAWPOO010000013.1"/>
</dbReference>
<dbReference type="GO" id="GO:0005886">
    <property type="term" value="C:plasma membrane"/>
    <property type="evidence" value="ECO:0007669"/>
    <property type="project" value="UniProtKB-SubCell"/>
</dbReference>
<reference evidence="2 3" key="1">
    <citation type="submission" date="2020-07" db="EMBL/GenBank/DDBJ databases">
        <authorList>
            <person name="Feng X."/>
        </authorList>
    </citation>
    <scope>NUCLEOTIDE SEQUENCE [LARGE SCALE GENOMIC DNA]</scope>
    <source>
        <strain evidence="2 3">JCM23202</strain>
    </source>
</reference>